<evidence type="ECO:0000313" key="1">
    <source>
        <dbReference type="EMBL" id="AYA01335.1"/>
    </source>
</evidence>
<protein>
    <submittedName>
        <fullName evidence="1">Uncharacterized protein</fullName>
    </submittedName>
</protein>
<proteinExistence type="predicted"/>
<name>A0A385L136_ACILW</name>
<sequence length="38" mass="4307">MRQGWSETMQLIRNNIEALESEFLRKPGIAGLATTRMG</sequence>
<accession>A0A385L136</accession>
<gene>
    <name evidence="1" type="ORF">ABALW_D0110</name>
</gene>
<geneLocation type="plasmid" evidence="1">
    <name>pALWED3.6</name>
</geneLocation>
<reference evidence="1" key="1">
    <citation type="submission" date="2018-09" db="EMBL/GenBank/DDBJ databases">
        <title>Resistance of ancient and modern Acinetobacter lwoffii strains to heavy metals and arsenic revealed by genome analysis.</title>
        <authorList>
            <person name="Mindlin S."/>
            <person name="Petrenko A."/>
            <person name="Kurakov A."/>
            <person name="Beletsky A."/>
            <person name="Mardanov A."/>
            <person name="Petrova M."/>
        </authorList>
    </citation>
    <scope>NUCLEOTIDE SEQUENCE</scope>
    <source>
        <strain evidence="1">ED9-5a</strain>
        <plasmid evidence="1">pALWED3.6</plasmid>
    </source>
</reference>
<organism evidence="1">
    <name type="scientific">Acinetobacter lwoffii</name>
    <dbReference type="NCBI Taxonomy" id="28090"/>
    <lineage>
        <taxon>Bacteria</taxon>
        <taxon>Pseudomonadati</taxon>
        <taxon>Pseudomonadota</taxon>
        <taxon>Gammaproteobacteria</taxon>
        <taxon>Moraxellales</taxon>
        <taxon>Moraxellaceae</taxon>
        <taxon>Acinetobacter</taxon>
    </lineage>
</organism>
<dbReference type="EMBL" id="CP032290">
    <property type="protein sequence ID" value="AYA01335.1"/>
    <property type="molecule type" value="Genomic_DNA"/>
</dbReference>
<keyword evidence="1" id="KW-0614">Plasmid</keyword>
<dbReference type="AlphaFoldDB" id="A0A385L136"/>